<keyword evidence="3" id="KW-1185">Reference proteome</keyword>
<reference evidence="3" key="1">
    <citation type="submission" date="2016-11" db="EMBL/GenBank/DDBJ databases">
        <authorList>
            <person name="Varghese N."/>
            <person name="Submissions S."/>
        </authorList>
    </citation>
    <scope>NUCLEOTIDE SEQUENCE [LARGE SCALE GENOMIC DNA]</scope>
    <source>
        <strain evidence="3">DSM 17659</strain>
    </source>
</reference>
<dbReference type="EMBL" id="FQWF01000004">
    <property type="protein sequence ID" value="SHG26636.1"/>
    <property type="molecule type" value="Genomic_DNA"/>
</dbReference>
<gene>
    <name evidence="2" type="ORF">SAMN05444372_10451</name>
</gene>
<dbReference type="AlphaFoldDB" id="A0A1M5IEE1"/>
<protein>
    <submittedName>
        <fullName evidence="2">Uncharacterized protein</fullName>
    </submittedName>
</protein>
<name>A0A1M5IEE1_9FLAO</name>
<keyword evidence="1" id="KW-1133">Transmembrane helix</keyword>
<dbReference type="Proteomes" id="UP000184020">
    <property type="component" value="Unassembled WGS sequence"/>
</dbReference>
<sequence length="41" mass="4553">MFEPQVIQTGSAINLVISVGILFLLIGGIYFERKKSLKIKS</sequence>
<organism evidence="2 3">
    <name type="scientific">Flavobacterium micromati</name>
    <dbReference type="NCBI Taxonomy" id="229205"/>
    <lineage>
        <taxon>Bacteria</taxon>
        <taxon>Pseudomonadati</taxon>
        <taxon>Bacteroidota</taxon>
        <taxon>Flavobacteriia</taxon>
        <taxon>Flavobacteriales</taxon>
        <taxon>Flavobacteriaceae</taxon>
        <taxon>Flavobacterium</taxon>
    </lineage>
</organism>
<keyword evidence="1" id="KW-0812">Transmembrane</keyword>
<evidence type="ECO:0000313" key="3">
    <source>
        <dbReference type="Proteomes" id="UP000184020"/>
    </source>
</evidence>
<evidence type="ECO:0000256" key="1">
    <source>
        <dbReference type="SAM" id="Phobius"/>
    </source>
</evidence>
<accession>A0A1M5IEE1</accession>
<feature type="transmembrane region" description="Helical" evidence="1">
    <location>
        <begin position="12"/>
        <end position="31"/>
    </location>
</feature>
<keyword evidence="1" id="KW-0472">Membrane</keyword>
<evidence type="ECO:0000313" key="2">
    <source>
        <dbReference type="EMBL" id="SHG26636.1"/>
    </source>
</evidence>
<dbReference type="STRING" id="229205.SAMN05444372_10451"/>
<proteinExistence type="predicted"/>